<proteinExistence type="predicted"/>
<keyword evidence="4" id="KW-0648">Protein biosynthesis</keyword>
<comment type="caution">
    <text evidence="6">The sequence shown here is derived from an EMBL/GenBank/DDBJ whole genome shotgun (WGS) entry which is preliminary data.</text>
</comment>
<dbReference type="GO" id="GO:0004812">
    <property type="term" value="F:aminoacyl-tRNA ligase activity"/>
    <property type="evidence" value="ECO:0007669"/>
    <property type="project" value="UniProtKB-KW"/>
</dbReference>
<evidence type="ECO:0000256" key="3">
    <source>
        <dbReference type="ARBA" id="ARBA00022840"/>
    </source>
</evidence>
<dbReference type="AlphaFoldDB" id="A0A0G0KV62"/>
<keyword evidence="5" id="KW-0030">Aminoacyl-tRNA synthetase</keyword>
<dbReference type="Gene3D" id="3.40.50.620">
    <property type="entry name" value="HUPs"/>
    <property type="match status" value="1"/>
</dbReference>
<dbReference type="InterPro" id="IPR014729">
    <property type="entry name" value="Rossmann-like_a/b/a_fold"/>
</dbReference>
<accession>A0A0G0KV62</accession>
<evidence type="ECO:0000256" key="5">
    <source>
        <dbReference type="ARBA" id="ARBA00023146"/>
    </source>
</evidence>
<gene>
    <name evidence="6" type="ORF">UT06_C0020G0036</name>
</gene>
<name>A0A0G0KV62_9BACT</name>
<dbReference type="GO" id="GO:0005524">
    <property type="term" value="F:ATP binding"/>
    <property type="evidence" value="ECO:0007669"/>
    <property type="project" value="UniProtKB-KW"/>
</dbReference>
<dbReference type="GO" id="GO:0006418">
    <property type="term" value="P:tRNA aminoacylation for protein translation"/>
    <property type="evidence" value="ECO:0007669"/>
    <property type="project" value="InterPro"/>
</dbReference>
<evidence type="ECO:0000256" key="2">
    <source>
        <dbReference type="ARBA" id="ARBA00022741"/>
    </source>
</evidence>
<reference evidence="6 7" key="1">
    <citation type="journal article" date="2015" name="Nature">
        <title>rRNA introns, odd ribosomes, and small enigmatic genomes across a large radiation of phyla.</title>
        <authorList>
            <person name="Brown C.T."/>
            <person name="Hug L.A."/>
            <person name="Thomas B.C."/>
            <person name="Sharon I."/>
            <person name="Castelle C.J."/>
            <person name="Singh A."/>
            <person name="Wilkins M.J."/>
            <person name="Williams K.H."/>
            <person name="Banfield J.F."/>
        </authorList>
    </citation>
    <scope>NUCLEOTIDE SEQUENCE [LARGE SCALE GENOMIC DNA]</scope>
</reference>
<sequence length="54" mass="6062">MDIDEVLKRGVAELLPAGDNLKKLMQEKKITLYQGFDPSMPSLHLGHLVGVMKR</sequence>
<protein>
    <submittedName>
        <fullName evidence="6">Tyrosine-tRNA ligase</fullName>
    </submittedName>
</protein>
<dbReference type="SUPFAM" id="SSF52374">
    <property type="entry name" value="Nucleotidylyl transferase"/>
    <property type="match status" value="1"/>
</dbReference>
<keyword evidence="2" id="KW-0547">Nucleotide-binding</keyword>
<evidence type="ECO:0000256" key="1">
    <source>
        <dbReference type="ARBA" id="ARBA00022598"/>
    </source>
</evidence>
<evidence type="ECO:0000256" key="4">
    <source>
        <dbReference type="ARBA" id="ARBA00022917"/>
    </source>
</evidence>
<evidence type="ECO:0000313" key="6">
    <source>
        <dbReference type="EMBL" id="KKQ83573.1"/>
    </source>
</evidence>
<keyword evidence="1 6" id="KW-0436">Ligase</keyword>
<dbReference type="EMBL" id="LBVJ01000020">
    <property type="protein sequence ID" value="KKQ83573.1"/>
    <property type="molecule type" value="Genomic_DNA"/>
</dbReference>
<dbReference type="InterPro" id="IPR002305">
    <property type="entry name" value="aa-tRNA-synth_Ic"/>
</dbReference>
<evidence type="ECO:0000313" key="7">
    <source>
        <dbReference type="Proteomes" id="UP000034710"/>
    </source>
</evidence>
<keyword evidence="3" id="KW-0067">ATP-binding</keyword>
<organism evidence="6 7">
    <name type="scientific">Candidatus Woesebacteria bacterium GW2011_GWA1_38_8</name>
    <dbReference type="NCBI Taxonomy" id="1618547"/>
    <lineage>
        <taxon>Bacteria</taxon>
        <taxon>Candidatus Woeseibacteriota</taxon>
    </lineage>
</organism>
<dbReference type="Pfam" id="PF00579">
    <property type="entry name" value="tRNA-synt_1b"/>
    <property type="match status" value="1"/>
</dbReference>
<dbReference type="Proteomes" id="UP000034710">
    <property type="component" value="Unassembled WGS sequence"/>
</dbReference>